<feature type="signal peptide" evidence="8">
    <location>
        <begin position="1"/>
        <end position="22"/>
    </location>
</feature>
<feature type="transmembrane region" description="Helical" evidence="7">
    <location>
        <begin position="177"/>
        <end position="198"/>
    </location>
</feature>
<evidence type="ECO:0000256" key="1">
    <source>
        <dbReference type="ARBA" id="ARBA00004141"/>
    </source>
</evidence>
<feature type="transmembrane region" description="Helical" evidence="7">
    <location>
        <begin position="242"/>
        <end position="260"/>
    </location>
</feature>
<feature type="region of interest" description="Disordered" evidence="6">
    <location>
        <begin position="59"/>
        <end position="90"/>
    </location>
</feature>
<evidence type="ECO:0000256" key="2">
    <source>
        <dbReference type="ARBA" id="ARBA00007362"/>
    </source>
</evidence>
<keyword evidence="8" id="KW-0732">Signal</keyword>
<feature type="transmembrane region" description="Helical" evidence="7">
    <location>
        <begin position="297"/>
        <end position="316"/>
    </location>
</feature>
<dbReference type="Pfam" id="PF00892">
    <property type="entry name" value="EamA"/>
    <property type="match status" value="1"/>
</dbReference>
<name>A0ABP7F2E4_9MICO</name>
<feature type="chain" id="PRO_5046806604" evidence="8">
    <location>
        <begin position="23"/>
        <end position="324"/>
    </location>
</feature>
<evidence type="ECO:0000313" key="11">
    <source>
        <dbReference type="Proteomes" id="UP001501004"/>
    </source>
</evidence>
<dbReference type="EMBL" id="BAABAE010000001">
    <property type="protein sequence ID" value="GAA3728221.1"/>
    <property type="molecule type" value="Genomic_DNA"/>
</dbReference>
<reference evidence="11" key="1">
    <citation type="journal article" date="2019" name="Int. J. Syst. Evol. Microbiol.">
        <title>The Global Catalogue of Microorganisms (GCM) 10K type strain sequencing project: providing services to taxonomists for standard genome sequencing and annotation.</title>
        <authorList>
            <consortium name="The Broad Institute Genomics Platform"/>
            <consortium name="The Broad Institute Genome Sequencing Center for Infectious Disease"/>
            <person name="Wu L."/>
            <person name="Ma J."/>
        </authorList>
    </citation>
    <scope>NUCLEOTIDE SEQUENCE [LARGE SCALE GENOMIC DNA]</scope>
    <source>
        <strain evidence="11">JCM 16949</strain>
    </source>
</reference>
<feature type="domain" description="EamA" evidence="9">
    <location>
        <begin position="180"/>
        <end position="313"/>
    </location>
</feature>
<evidence type="ECO:0000313" key="10">
    <source>
        <dbReference type="EMBL" id="GAA3728221.1"/>
    </source>
</evidence>
<feature type="transmembrane region" description="Helical" evidence="7">
    <location>
        <begin position="32"/>
        <end position="52"/>
    </location>
</feature>
<dbReference type="SUPFAM" id="SSF103481">
    <property type="entry name" value="Multidrug resistance efflux transporter EmrE"/>
    <property type="match status" value="2"/>
</dbReference>
<evidence type="ECO:0000256" key="4">
    <source>
        <dbReference type="ARBA" id="ARBA00022989"/>
    </source>
</evidence>
<accession>A0ABP7F2E4</accession>
<protein>
    <submittedName>
        <fullName evidence="10">Carboxylate/amino acid/amine transporter</fullName>
    </submittedName>
</protein>
<evidence type="ECO:0000256" key="6">
    <source>
        <dbReference type="SAM" id="MobiDB-lite"/>
    </source>
</evidence>
<keyword evidence="3 7" id="KW-0812">Transmembrane</keyword>
<dbReference type="Proteomes" id="UP001501004">
    <property type="component" value="Unassembled WGS sequence"/>
</dbReference>
<feature type="transmembrane region" description="Helical" evidence="7">
    <location>
        <begin position="152"/>
        <end position="171"/>
    </location>
</feature>
<feature type="transmembrane region" description="Helical" evidence="7">
    <location>
        <begin position="272"/>
        <end position="291"/>
    </location>
</feature>
<proteinExistence type="inferred from homology"/>
<gene>
    <name evidence="10" type="ORF">GCM10022239_01270</name>
</gene>
<sequence length="324" mass="32913">MRHVLFALIAAILFGTTGTAQALGPDGAASLSVGSARIVIGGAALALVAWVLSRRSSTALRDPMPGSPTSDMLSLHIPNLPEPDPQSSPVEKRRRAWPVVAIGAAAIVAYQPAFFLGTSINGVAIGTVVAIGSGPIITGALEWALFRRFPGFAWLAATVIAVVGIVLLSGAGEAGSADATGLLLSLAAGACYAIYALSAKQLLIDGWTPTGSVALIFGWSAVGALPFLLLTDLSWLATLDGVVMALWLGLVTITVASLFLANGLKALSASTVATLGLGEPFTATLLGVLVLHEVLSGRALVGLALVVFGLVLIGSLRARRPVPA</sequence>
<dbReference type="InterPro" id="IPR037185">
    <property type="entry name" value="EmrE-like"/>
</dbReference>
<comment type="caution">
    <text evidence="10">The sequence shown here is derived from an EMBL/GenBank/DDBJ whole genome shotgun (WGS) entry which is preliminary data.</text>
</comment>
<evidence type="ECO:0000256" key="7">
    <source>
        <dbReference type="SAM" id="Phobius"/>
    </source>
</evidence>
<evidence type="ECO:0000256" key="8">
    <source>
        <dbReference type="SAM" id="SignalP"/>
    </source>
</evidence>
<feature type="transmembrane region" description="Helical" evidence="7">
    <location>
        <begin position="210"/>
        <end position="230"/>
    </location>
</feature>
<evidence type="ECO:0000256" key="3">
    <source>
        <dbReference type="ARBA" id="ARBA00022692"/>
    </source>
</evidence>
<feature type="transmembrane region" description="Helical" evidence="7">
    <location>
        <begin position="96"/>
        <end position="117"/>
    </location>
</feature>
<keyword evidence="5 7" id="KW-0472">Membrane</keyword>
<evidence type="ECO:0000256" key="5">
    <source>
        <dbReference type="ARBA" id="ARBA00023136"/>
    </source>
</evidence>
<keyword evidence="11" id="KW-1185">Reference proteome</keyword>
<keyword evidence="4 7" id="KW-1133">Transmembrane helix</keyword>
<dbReference type="InterPro" id="IPR050638">
    <property type="entry name" value="AA-Vitamin_Transporters"/>
</dbReference>
<dbReference type="PANTHER" id="PTHR32322:SF2">
    <property type="entry name" value="EAMA DOMAIN-CONTAINING PROTEIN"/>
    <property type="match status" value="1"/>
</dbReference>
<dbReference type="InterPro" id="IPR000620">
    <property type="entry name" value="EamA_dom"/>
</dbReference>
<feature type="transmembrane region" description="Helical" evidence="7">
    <location>
        <begin position="123"/>
        <end position="145"/>
    </location>
</feature>
<dbReference type="RefSeq" id="WP_344752689.1">
    <property type="nucleotide sequence ID" value="NZ_BAABAE010000001.1"/>
</dbReference>
<organism evidence="10 11">
    <name type="scientific">Leifsonella bigeumensis</name>
    <dbReference type="NCBI Taxonomy" id="433643"/>
    <lineage>
        <taxon>Bacteria</taxon>
        <taxon>Bacillati</taxon>
        <taxon>Actinomycetota</taxon>
        <taxon>Actinomycetes</taxon>
        <taxon>Micrococcales</taxon>
        <taxon>Microbacteriaceae</taxon>
        <taxon>Leifsonella</taxon>
    </lineage>
</organism>
<dbReference type="PANTHER" id="PTHR32322">
    <property type="entry name" value="INNER MEMBRANE TRANSPORTER"/>
    <property type="match status" value="1"/>
</dbReference>
<comment type="similarity">
    <text evidence="2">Belongs to the EamA transporter family.</text>
</comment>
<evidence type="ECO:0000259" key="9">
    <source>
        <dbReference type="Pfam" id="PF00892"/>
    </source>
</evidence>
<comment type="subcellular location">
    <subcellularLocation>
        <location evidence="1">Membrane</location>
        <topology evidence="1">Multi-pass membrane protein</topology>
    </subcellularLocation>
</comment>